<protein>
    <submittedName>
        <fullName evidence="1">Uncharacterized protein</fullName>
    </submittedName>
</protein>
<comment type="caution">
    <text evidence="1">The sequence shown here is derived from an EMBL/GenBank/DDBJ whole genome shotgun (WGS) entry which is preliminary data.</text>
</comment>
<gene>
    <name evidence="1" type="ORF">DCCM_3529</name>
</gene>
<keyword evidence="2" id="KW-1185">Reference proteome</keyword>
<name>A0A2L2XDW4_9FIRM</name>
<dbReference type="EMBL" id="BFAV01000140">
    <property type="protein sequence ID" value="GBF34415.1"/>
    <property type="molecule type" value="Genomic_DNA"/>
</dbReference>
<sequence>MFKLPLRQSNISGAKNAVFKLTPDELLKITRGDIVTVK</sequence>
<accession>A0A2L2XDW4</accession>
<dbReference type="AlphaFoldDB" id="A0A2L2XDW4"/>
<proteinExistence type="predicted"/>
<reference evidence="2" key="1">
    <citation type="submission" date="2018-02" db="EMBL/GenBank/DDBJ databases">
        <title>Genome sequence of Desulfocucumis palustris strain NAW-5.</title>
        <authorList>
            <person name="Watanabe M."/>
            <person name="Kojima H."/>
            <person name="Fukui M."/>
        </authorList>
    </citation>
    <scope>NUCLEOTIDE SEQUENCE [LARGE SCALE GENOMIC DNA]</scope>
    <source>
        <strain evidence="2">NAW-5</strain>
    </source>
</reference>
<organism evidence="1 2">
    <name type="scientific">Desulfocucumis palustris</name>
    <dbReference type="NCBI Taxonomy" id="1898651"/>
    <lineage>
        <taxon>Bacteria</taxon>
        <taxon>Bacillati</taxon>
        <taxon>Bacillota</taxon>
        <taxon>Clostridia</taxon>
        <taxon>Eubacteriales</taxon>
        <taxon>Desulfocucumaceae</taxon>
        <taxon>Desulfocucumis</taxon>
    </lineage>
</organism>
<dbReference type="Proteomes" id="UP000239549">
    <property type="component" value="Unassembled WGS sequence"/>
</dbReference>
<evidence type="ECO:0000313" key="2">
    <source>
        <dbReference type="Proteomes" id="UP000239549"/>
    </source>
</evidence>
<evidence type="ECO:0000313" key="1">
    <source>
        <dbReference type="EMBL" id="GBF34415.1"/>
    </source>
</evidence>